<accession>A0A1I7TPG5</accession>
<evidence type="ECO:0000313" key="1">
    <source>
        <dbReference type="Proteomes" id="UP000095282"/>
    </source>
</evidence>
<dbReference type="AlphaFoldDB" id="A0A1I7TPG5"/>
<proteinExistence type="predicted"/>
<name>A0A1I7TPG5_9PELO</name>
<keyword evidence="1" id="KW-1185">Reference proteome</keyword>
<reference evidence="2" key="1">
    <citation type="submission" date="2016-11" db="UniProtKB">
        <authorList>
            <consortium name="WormBaseParasite"/>
        </authorList>
    </citation>
    <scope>IDENTIFICATION</scope>
</reference>
<organism evidence="1 2">
    <name type="scientific">Caenorhabditis tropicalis</name>
    <dbReference type="NCBI Taxonomy" id="1561998"/>
    <lineage>
        <taxon>Eukaryota</taxon>
        <taxon>Metazoa</taxon>
        <taxon>Ecdysozoa</taxon>
        <taxon>Nematoda</taxon>
        <taxon>Chromadorea</taxon>
        <taxon>Rhabditida</taxon>
        <taxon>Rhabditina</taxon>
        <taxon>Rhabditomorpha</taxon>
        <taxon>Rhabditoidea</taxon>
        <taxon>Rhabditidae</taxon>
        <taxon>Peloderinae</taxon>
        <taxon>Caenorhabditis</taxon>
    </lineage>
</organism>
<evidence type="ECO:0000313" key="2">
    <source>
        <dbReference type="WBParaSite" id="Csp11.Scaffold629.g10475.t1"/>
    </source>
</evidence>
<dbReference type="Proteomes" id="UP000095282">
    <property type="component" value="Unplaced"/>
</dbReference>
<protein>
    <submittedName>
        <fullName evidence="2">ACT domain-containing protein</fullName>
    </submittedName>
</protein>
<dbReference type="WBParaSite" id="Csp11.Scaffold629.g10475.t1">
    <property type="protein sequence ID" value="Csp11.Scaffold629.g10475.t1"/>
    <property type="gene ID" value="Csp11.Scaffold629.g10475"/>
</dbReference>
<sequence>MVLAVLGLVGVSDTYQLNVSEVLKLPGRTEGIEDKGSLHTQPNLLLRFQTSFIKRNLPADPRCSAQSVRDVLGLLRTNRTIVKIEQVTNKCTTKKIDVIVFSNVEDEVSISVKKIKDIEDKTTIIF</sequence>